<organism evidence="1 2">
    <name type="scientific">Pisum sativum</name>
    <name type="common">Garden pea</name>
    <name type="synonym">Lathyrus oleraceus</name>
    <dbReference type="NCBI Taxonomy" id="3888"/>
    <lineage>
        <taxon>Eukaryota</taxon>
        <taxon>Viridiplantae</taxon>
        <taxon>Streptophyta</taxon>
        <taxon>Embryophyta</taxon>
        <taxon>Tracheophyta</taxon>
        <taxon>Spermatophyta</taxon>
        <taxon>Magnoliopsida</taxon>
        <taxon>eudicotyledons</taxon>
        <taxon>Gunneridae</taxon>
        <taxon>Pentapetalae</taxon>
        <taxon>rosids</taxon>
        <taxon>fabids</taxon>
        <taxon>Fabales</taxon>
        <taxon>Fabaceae</taxon>
        <taxon>Papilionoideae</taxon>
        <taxon>50 kb inversion clade</taxon>
        <taxon>NPAAA clade</taxon>
        <taxon>Hologalegina</taxon>
        <taxon>IRL clade</taxon>
        <taxon>Fabeae</taxon>
        <taxon>Lathyrus</taxon>
    </lineage>
</organism>
<dbReference type="Proteomes" id="UP001058974">
    <property type="component" value="Chromosome 3"/>
</dbReference>
<accession>A0A9D4XUQ2</accession>
<reference evidence="1 2" key="1">
    <citation type="journal article" date="2022" name="Nat. Genet.">
        <title>Improved pea reference genome and pan-genome highlight genomic features and evolutionary characteristics.</title>
        <authorList>
            <person name="Yang T."/>
            <person name="Liu R."/>
            <person name="Luo Y."/>
            <person name="Hu S."/>
            <person name="Wang D."/>
            <person name="Wang C."/>
            <person name="Pandey M.K."/>
            <person name="Ge S."/>
            <person name="Xu Q."/>
            <person name="Li N."/>
            <person name="Li G."/>
            <person name="Huang Y."/>
            <person name="Saxena R.K."/>
            <person name="Ji Y."/>
            <person name="Li M."/>
            <person name="Yan X."/>
            <person name="He Y."/>
            <person name="Liu Y."/>
            <person name="Wang X."/>
            <person name="Xiang C."/>
            <person name="Varshney R.K."/>
            <person name="Ding H."/>
            <person name="Gao S."/>
            <person name="Zong X."/>
        </authorList>
    </citation>
    <scope>NUCLEOTIDE SEQUENCE [LARGE SCALE GENOMIC DNA]</scope>
    <source>
        <strain evidence="1 2">cv. Zhongwan 6</strain>
    </source>
</reference>
<name>A0A9D4XUQ2_PEA</name>
<comment type="caution">
    <text evidence="1">The sequence shown here is derived from an EMBL/GenBank/DDBJ whole genome shotgun (WGS) entry which is preliminary data.</text>
</comment>
<evidence type="ECO:0008006" key="3">
    <source>
        <dbReference type="Google" id="ProtNLM"/>
    </source>
</evidence>
<dbReference type="Gramene" id="Psat03G0205100-T1">
    <property type="protein sequence ID" value="KAI5426469.1"/>
    <property type="gene ID" value="KIW84_032051"/>
</dbReference>
<evidence type="ECO:0000313" key="1">
    <source>
        <dbReference type="EMBL" id="KAI5426469.1"/>
    </source>
</evidence>
<protein>
    <recommendedName>
        <fullName evidence="3">DUF761 domain-containing protein</fullName>
    </recommendedName>
</protein>
<dbReference type="EMBL" id="JAMSHJ010000003">
    <property type="protein sequence ID" value="KAI5426469.1"/>
    <property type="molecule type" value="Genomic_DNA"/>
</dbReference>
<dbReference type="InterPro" id="IPR008480">
    <property type="entry name" value="DUF761_pln"/>
</dbReference>
<feature type="non-terminal residue" evidence="1">
    <location>
        <position position="1"/>
    </location>
</feature>
<evidence type="ECO:0000313" key="2">
    <source>
        <dbReference type="Proteomes" id="UP001058974"/>
    </source>
</evidence>
<proteinExistence type="predicted"/>
<sequence length="236" mass="27040">KYTQLIIESNTSIVIKYLSQSFLSHTHEFHYPTNLATNFSLPSSFSQTPSMSCISLRLPPAKKVWKSFTSKLGSKLHTIRKSKTMKKQRKNKKNTTTITTTSKAPPKFLATKRFRRKRLTTVRSLLSSFNKKPAPVYIDKLFKEPPSDYVGYLKPQTQPVYKPRTEIAAKDSSEKKEVVQLEGTSKRCEKASASDDVWESVALASHQMEGIDERAEEFIMRFRKQMAAQERLARSL</sequence>
<dbReference type="Pfam" id="PF05553">
    <property type="entry name" value="DUF761"/>
    <property type="match status" value="1"/>
</dbReference>
<dbReference type="AlphaFoldDB" id="A0A9D4XUQ2"/>
<gene>
    <name evidence="1" type="ORF">KIW84_032051</name>
</gene>
<keyword evidence="2" id="KW-1185">Reference proteome</keyword>